<organism evidence="5 6">
    <name type="scientific">Persicitalea jodogahamensis</name>
    <dbReference type="NCBI Taxonomy" id="402147"/>
    <lineage>
        <taxon>Bacteria</taxon>
        <taxon>Pseudomonadati</taxon>
        <taxon>Bacteroidota</taxon>
        <taxon>Cytophagia</taxon>
        <taxon>Cytophagales</taxon>
        <taxon>Spirosomataceae</taxon>
        <taxon>Persicitalea</taxon>
    </lineage>
</organism>
<dbReference type="SMART" id="SM00822">
    <property type="entry name" value="PKS_KR"/>
    <property type="match status" value="1"/>
</dbReference>
<dbReference type="PRINTS" id="PR00081">
    <property type="entry name" value="GDHRDH"/>
</dbReference>
<sequence>MKNYFADKVVWITGASSGIGEALALELARQGAKLVLSARRADELERVKAATTLPADNVLVLPMDVTDFGLAPVSAAKVIARFGRIDMMVHNAGISQRSFVKDTSLEVYQKLMDVDFFSTVALTKAVLPYMTRQKSGHFIVISSVAGKVGTPMRSGYNAAKHALHGFYDSLRSEVFDDNIRVTVACPGYIKTNVSVNALDEKGNKYGQMDANQAKGMPAAECARKVLKAAQQDRKEVFIGGVTEKAAVYLRRFFPSFLFKMVRRNVPE</sequence>
<keyword evidence="2" id="KW-0560">Oxidoreductase</keyword>
<dbReference type="SUPFAM" id="SSF51735">
    <property type="entry name" value="NAD(P)-binding Rossmann-fold domains"/>
    <property type="match status" value="1"/>
</dbReference>
<dbReference type="EMBL" id="BMXF01000003">
    <property type="protein sequence ID" value="GHB77921.1"/>
    <property type="molecule type" value="Genomic_DNA"/>
</dbReference>
<protein>
    <submittedName>
        <fullName evidence="5">Oxidoreductase</fullName>
    </submittedName>
</protein>
<feature type="domain" description="Ketoreductase" evidence="4">
    <location>
        <begin position="8"/>
        <end position="192"/>
    </location>
</feature>
<proteinExistence type="inferred from homology"/>
<dbReference type="GO" id="GO:0016020">
    <property type="term" value="C:membrane"/>
    <property type="evidence" value="ECO:0007669"/>
    <property type="project" value="TreeGrafter"/>
</dbReference>
<evidence type="ECO:0000313" key="6">
    <source>
        <dbReference type="Proteomes" id="UP000598271"/>
    </source>
</evidence>
<evidence type="ECO:0000256" key="3">
    <source>
        <dbReference type="RuleBase" id="RU000363"/>
    </source>
</evidence>
<dbReference type="RefSeq" id="WP_189565822.1">
    <property type="nucleotide sequence ID" value="NZ_BMXF01000003.1"/>
</dbReference>
<evidence type="ECO:0000259" key="4">
    <source>
        <dbReference type="SMART" id="SM00822"/>
    </source>
</evidence>
<dbReference type="PANTHER" id="PTHR44196:SF1">
    <property type="entry name" value="DEHYDROGENASE_REDUCTASE SDR FAMILY MEMBER 7B"/>
    <property type="match status" value="1"/>
</dbReference>
<accession>A0A8J3G9U4</accession>
<reference evidence="5 6" key="1">
    <citation type="journal article" date="2014" name="Int. J. Syst. Evol. Microbiol.">
        <title>Complete genome sequence of Corynebacterium casei LMG S-19264T (=DSM 44701T), isolated from a smear-ripened cheese.</title>
        <authorList>
            <consortium name="US DOE Joint Genome Institute (JGI-PGF)"/>
            <person name="Walter F."/>
            <person name="Albersmeier A."/>
            <person name="Kalinowski J."/>
            <person name="Ruckert C."/>
        </authorList>
    </citation>
    <scope>NUCLEOTIDE SEQUENCE [LARGE SCALE GENOMIC DNA]</scope>
    <source>
        <strain evidence="5 6">KCTC 12866</strain>
    </source>
</reference>
<dbReference type="AlphaFoldDB" id="A0A8J3G9U4"/>
<dbReference type="Pfam" id="PF00106">
    <property type="entry name" value="adh_short"/>
    <property type="match status" value="1"/>
</dbReference>
<dbReference type="InterPro" id="IPR002347">
    <property type="entry name" value="SDR_fam"/>
</dbReference>
<keyword evidence="6" id="KW-1185">Reference proteome</keyword>
<evidence type="ECO:0000256" key="1">
    <source>
        <dbReference type="ARBA" id="ARBA00006484"/>
    </source>
</evidence>
<comment type="similarity">
    <text evidence="1 3">Belongs to the short-chain dehydrogenases/reductases (SDR) family.</text>
</comment>
<gene>
    <name evidence="5" type="ORF">GCM10007390_35140</name>
</gene>
<dbReference type="NCBIfam" id="NF004825">
    <property type="entry name" value="PRK06181.1"/>
    <property type="match status" value="1"/>
</dbReference>
<dbReference type="Proteomes" id="UP000598271">
    <property type="component" value="Unassembled WGS sequence"/>
</dbReference>
<name>A0A8J3G9U4_9BACT</name>
<dbReference type="Gene3D" id="3.40.50.720">
    <property type="entry name" value="NAD(P)-binding Rossmann-like Domain"/>
    <property type="match status" value="1"/>
</dbReference>
<evidence type="ECO:0000313" key="5">
    <source>
        <dbReference type="EMBL" id="GHB77921.1"/>
    </source>
</evidence>
<dbReference type="CDD" id="cd05332">
    <property type="entry name" value="11beta-HSD1_like_SDR_c"/>
    <property type="match status" value="1"/>
</dbReference>
<dbReference type="InterPro" id="IPR020904">
    <property type="entry name" value="Sc_DH/Rdtase_CS"/>
</dbReference>
<dbReference type="PROSITE" id="PS00061">
    <property type="entry name" value="ADH_SHORT"/>
    <property type="match status" value="1"/>
</dbReference>
<dbReference type="PANTHER" id="PTHR44196">
    <property type="entry name" value="DEHYDROGENASE/REDUCTASE SDR FAMILY MEMBER 7B"/>
    <property type="match status" value="1"/>
</dbReference>
<dbReference type="PRINTS" id="PR00080">
    <property type="entry name" value="SDRFAMILY"/>
</dbReference>
<dbReference type="InterPro" id="IPR057326">
    <property type="entry name" value="KR_dom"/>
</dbReference>
<dbReference type="GO" id="GO:0016491">
    <property type="term" value="F:oxidoreductase activity"/>
    <property type="evidence" value="ECO:0007669"/>
    <property type="project" value="UniProtKB-KW"/>
</dbReference>
<evidence type="ECO:0000256" key="2">
    <source>
        <dbReference type="ARBA" id="ARBA00023002"/>
    </source>
</evidence>
<comment type="caution">
    <text evidence="5">The sequence shown here is derived from an EMBL/GenBank/DDBJ whole genome shotgun (WGS) entry which is preliminary data.</text>
</comment>
<dbReference type="InterPro" id="IPR036291">
    <property type="entry name" value="NAD(P)-bd_dom_sf"/>
</dbReference>